<accession>A0A9X1QTM9</accession>
<gene>
    <name evidence="1" type="ORF">K8089_05775</name>
</gene>
<sequence length="165" mass="18745">MKKILISAALVASMFTFYNCKDTSTSEGKSLTKEITFTKEGELQLLKAENDSIIAKLDIEIADDVYQTETGLMYRHSMAENQGMLFVFQNMQPRSFYMKNTYIPLDIIYLNREKEIVSIQKNAKPLDQSSLPSEGASQYVLEVNAGLSDKWKLKKGDKISYTTTK</sequence>
<dbReference type="RefSeq" id="WP_237602334.1">
    <property type="nucleotide sequence ID" value="NZ_JAIRBA010000008.1"/>
</dbReference>
<dbReference type="Gene3D" id="2.60.120.1140">
    <property type="entry name" value="Protein of unknown function DUF192"/>
    <property type="match status" value="1"/>
</dbReference>
<dbReference type="InterPro" id="IPR038695">
    <property type="entry name" value="Saro_0823-like_sf"/>
</dbReference>
<evidence type="ECO:0000313" key="1">
    <source>
        <dbReference type="EMBL" id="MCG2418525.1"/>
    </source>
</evidence>
<dbReference type="Pfam" id="PF02643">
    <property type="entry name" value="DUF192"/>
    <property type="match status" value="1"/>
</dbReference>
<proteinExistence type="predicted"/>
<dbReference type="InterPro" id="IPR003795">
    <property type="entry name" value="DUF192"/>
</dbReference>
<organism evidence="1 2">
    <name type="scientific">Aequorivita vitellina</name>
    <dbReference type="NCBI Taxonomy" id="2874475"/>
    <lineage>
        <taxon>Bacteria</taxon>
        <taxon>Pseudomonadati</taxon>
        <taxon>Bacteroidota</taxon>
        <taxon>Flavobacteriia</taxon>
        <taxon>Flavobacteriales</taxon>
        <taxon>Flavobacteriaceae</taxon>
        <taxon>Aequorivita</taxon>
    </lineage>
</organism>
<keyword evidence="2" id="KW-1185">Reference proteome</keyword>
<protein>
    <submittedName>
        <fullName evidence="1">DUF192 domain-containing protein</fullName>
    </submittedName>
</protein>
<dbReference type="PANTHER" id="PTHR37953:SF1">
    <property type="entry name" value="UPF0127 PROTEIN MJ1496"/>
    <property type="match status" value="1"/>
</dbReference>
<dbReference type="AlphaFoldDB" id="A0A9X1QTM9"/>
<dbReference type="PANTHER" id="PTHR37953">
    <property type="entry name" value="UPF0127 PROTEIN MJ1496"/>
    <property type="match status" value="1"/>
</dbReference>
<name>A0A9X1QTM9_9FLAO</name>
<dbReference type="EMBL" id="JAIRBA010000008">
    <property type="protein sequence ID" value="MCG2418525.1"/>
    <property type="molecule type" value="Genomic_DNA"/>
</dbReference>
<evidence type="ECO:0000313" key="2">
    <source>
        <dbReference type="Proteomes" id="UP001139461"/>
    </source>
</evidence>
<dbReference type="Proteomes" id="UP001139461">
    <property type="component" value="Unassembled WGS sequence"/>
</dbReference>
<reference evidence="1" key="1">
    <citation type="submission" date="2021-09" db="EMBL/GenBank/DDBJ databases">
        <title>Genome of Aequorivita sp. strain F47161.</title>
        <authorList>
            <person name="Wang Y."/>
        </authorList>
    </citation>
    <scope>NUCLEOTIDE SEQUENCE</scope>
    <source>
        <strain evidence="1">F47161</strain>
    </source>
</reference>
<comment type="caution">
    <text evidence="1">The sequence shown here is derived from an EMBL/GenBank/DDBJ whole genome shotgun (WGS) entry which is preliminary data.</text>
</comment>